<reference evidence="10 11" key="1">
    <citation type="submission" date="2018-06" db="EMBL/GenBank/DDBJ databases">
        <authorList>
            <consortium name="Pathogen Informatics"/>
            <person name="Doyle S."/>
        </authorList>
    </citation>
    <scope>NUCLEOTIDE SEQUENCE [LARGE SCALE GENOMIC DNA]</scope>
    <source>
        <strain evidence="10 11">NCTC6133</strain>
    </source>
</reference>
<protein>
    <submittedName>
        <fullName evidence="10">Amino acid permease</fullName>
    </submittedName>
</protein>
<evidence type="ECO:0000256" key="8">
    <source>
        <dbReference type="SAM" id="Phobius"/>
    </source>
</evidence>
<dbReference type="Pfam" id="PF00324">
    <property type="entry name" value="AA_permease"/>
    <property type="match status" value="1"/>
</dbReference>
<feature type="transmembrane region" description="Helical" evidence="8">
    <location>
        <begin position="142"/>
        <end position="163"/>
    </location>
</feature>
<feature type="transmembrane region" description="Helical" evidence="8">
    <location>
        <begin position="65"/>
        <end position="91"/>
    </location>
</feature>
<dbReference type="Proteomes" id="UP000255091">
    <property type="component" value="Unassembled WGS sequence"/>
</dbReference>
<dbReference type="GO" id="GO:0055085">
    <property type="term" value="P:transmembrane transport"/>
    <property type="evidence" value="ECO:0007669"/>
    <property type="project" value="InterPro"/>
</dbReference>
<dbReference type="InterPro" id="IPR004841">
    <property type="entry name" value="AA-permease/SLC12A_dom"/>
</dbReference>
<evidence type="ECO:0000259" key="9">
    <source>
        <dbReference type="Pfam" id="PF00324"/>
    </source>
</evidence>
<evidence type="ECO:0000256" key="1">
    <source>
        <dbReference type="ARBA" id="ARBA00004651"/>
    </source>
</evidence>
<evidence type="ECO:0000313" key="11">
    <source>
        <dbReference type="Proteomes" id="UP000255091"/>
    </source>
</evidence>
<evidence type="ECO:0000256" key="3">
    <source>
        <dbReference type="ARBA" id="ARBA00022475"/>
    </source>
</evidence>
<evidence type="ECO:0000256" key="4">
    <source>
        <dbReference type="ARBA" id="ARBA00022692"/>
    </source>
</evidence>
<keyword evidence="6 8" id="KW-1133">Transmembrane helix</keyword>
<feature type="transmembrane region" description="Helical" evidence="8">
    <location>
        <begin position="97"/>
        <end position="121"/>
    </location>
</feature>
<evidence type="ECO:0000256" key="2">
    <source>
        <dbReference type="ARBA" id="ARBA00022448"/>
    </source>
</evidence>
<keyword evidence="7 8" id="KW-0472">Membrane</keyword>
<dbReference type="PROSITE" id="PS51257">
    <property type="entry name" value="PROKAR_LIPOPROTEIN"/>
    <property type="match status" value="1"/>
</dbReference>
<accession>A0A380DWM1</accession>
<dbReference type="EMBL" id="UHAP01000001">
    <property type="protein sequence ID" value="SUK59684.1"/>
    <property type="molecule type" value="Genomic_DNA"/>
</dbReference>
<dbReference type="GO" id="GO:0005886">
    <property type="term" value="C:plasma membrane"/>
    <property type="evidence" value="ECO:0007669"/>
    <property type="project" value="UniProtKB-SubCell"/>
</dbReference>
<dbReference type="GO" id="GO:0006865">
    <property type="term" value="P:amino acid transport"/>
    <property type="evidence" value="ECO:0007669"/>
    <property type="project" value="UniProtKB-KW"/>
</dbReference>
<feature type="transmembrane region" description="Helical" evidence="8">
    <location>
        <begin position="12"/>
        <end position="45"/>
    </location>
</feature>
<feature type="domain" description="Amino acid permease/ SLC12A" evidence="9">
    <location>
        <begin position="9"/>
        <end position="165"/>
    </location>
</feature>
<organism evidence="10 11">
    <name type="scientific">Staphylococcus aureus</name>
    <dbReference type="NCBI Taxonomy" id="1280"/>
    <lineage>
        <taxon>Bacteria</taxon>
        <taxon>Bacillati</taxon>
        <taxon>Bacillota</taxon>
        <taxon>Bacilli</taxon>
        <taxon>Bacillales</taxon>
        <taxon>Staphylococcaceae</taxon>
        <taxon>Staphylococcus</taxon>
    </lineage>
</organism>
<name>A0A380DWM1_STAAU</name>
<dbReference type="AlphaFoldDB" id="A0A380DWM1"/>
<dbReference type="PANTHER" id="PTHR43495">
    <property type="entry name" value="GABA PERMEASE"/>
    <property type="match status" value="1"/>
</dbReference>
<dbReference type="PRINTS" id="PR00173">
    <property type="entry name" value="EDTRNSPORT"/>
</dbReference>
<evidence type="ECO:0000256" key="5">
    <source>
        <dbReference type="ARBA" id="ARBA00022970"/>
    </source>
</evidence>
<keyword evidence="5" id="KW-0029">Amino-acid transport</keyword>
<keyword evidence="3" id="KW-1003">Cell membrane</keyword>
<comment type="subcellular location">
    <subcellularLocation>
        <location evidence="1">Cell membrane</location>
        <topology evidence="1">Multi-pass membrane protein</topology>
    </subcellularLocation>
</comment>
<dbReference type="Gene3D" id="1.20.1740.10">
    <property type="entry name" value="Amino acid/polyamine transporter I"/>
    <property type="match status" value="1"/>
</dbReference>
<evidence type="ECO:0000256" key="7">
    <source>
        <dbReference type="ARBA" id="ARBA00023136"/>
    </source>
</evidence>
<keyword evidence="2" id="KW-0813">Transport</keyword>
<gene>
    <name evidence="10" type="primary">yifK_1</name>
    <name evidence="10" type="ORF">NCTC6133_03115</name>
</gene>
<evidence type="ECO:0000256" key="6">
    <source>
        <dbReference type="ARBA" id="ARBA00022989"/>
    </source>
</evidence>
<evidence type="ECO:0000313" key="10">
    <source>
        <dbReference type="EMBL" id="SUK59684.1"/>
    </source>
</evidence>
<proteinExistence type="predicted"/>
<keyword evidence="4 8" id="KW-0812">Transmembrane</keyword>
<sequence>MEVRLFATFAKIGITFAAGLINFVVLTAAMSGCNSGIFSASRMIYTLAHKGEMPKIFTKIMRNGVPLYTVVAVSLGILIGALLNVILPLYIDGAKSIFVYVYSASILPGMIPWFMILFSHLRFRKLHPEEVEGHPFKMPGGAVSNYLTILFLILVLVGMVLMLKLEYQCLLALSSLRL</sequence>
<dbReference type="PANTHER" id="PTHR43495:SF6">
    <property type="entry name" value="THREONINE_SERINE TRANSPORTER YBXG-RELATED"/>
    <property type="match status" value="1"/>
</dbReference>